<gene>
    <name evidence="2" type="ORF">GCM10008938_45180</name>
</gene>
<protein>
    <recommendedName>
        <fullName evidence="4">DUF1269 domain-containing protein</fullName>
    </recommendedName>
</protein>
<feature type="transmembrane region" description="Helical" evidence="1">
    <location>
        <begin position="50"/>
        <end position="70"/>
    </location>
</feature>
<name>A0ABQ2DDL0_9DEIO</name>
<keyword evidence="1" id="KW-0812">Transmembrane</keyword>
<evidence type="ECO:0000313" key="3">
    <source>
        <dbReference type="Proteomes" id="UP000632222"/>
    </source>
</evidence>
<evidence type="ECO:0000256" key="1">
    <source>
        <dbReference type="SAM" id="Phobius"/>
    </source>
</evidence>
<evidence type="ECO:0000313" key="2">
    <source>
        <dbReference type="EMBL" id="GGJ54094.1"/>
    </source>
</evidence>
<reference evidence="3" key="1">
    <citation type="journal article" date="2019" name="Int. J. Syst. Evol. Microbiol.">
        <title>The Global Catalogue of Microorganisms (GCM) 10K type strain sequencing project: providing services to taxonomists for standard genome sequencing and annotation.</title>
        <authorList>
            <consortium name="The Broad Institute Genomics Platform"/>
            <consortium name="The Broad Institute Genome Sequencing Center for Infectious Disease"/>
            <person name="Wu L."/>
            <person name="Ma J."/>
        </authorList>
    </citation>
    <scope>NUCLEOTIDE SEQUENCE [LARGE SCALE GENOMIC DNA]</scope>
    <source>
        <strain evidence="3">JCM 14370</strain>
    </source>
</reference>
<accession>A0ABQ2DDL0</accession>
<keyword evidence="1" id="KW-0472">Membrane</keyword>
<feature type="transmembrane region" description="Helical" evidence="1">
    <location>
        <begin position="76"/>
        <end position="98"/>
    </location>
</feature>
<evidence type="ECO:0008006" key="4">
    <source>
        <dbReference type="Google" id="ProtNLM"/>
    </source>
</evidence>
<sequence>MRRISAAFTDQQQARNVLETLGGNPHLKINIQKLSINDPKLHQQDVGYGILYGVLIGTAIGVLVGFLAFFSVGGNLGPLLMISTILGMINGAVIGSVLEAGTKRSLAHQYEQLRQNGALLIDVQTEDVLAETEAYQQFTRNRGVILQAK</sequence>
<keyword evidence="3" id="KW-1185">Reference proteome</keyword>
<organism evidence="2 3">
    <name type="scientific">Deinococcus roseus</name>
    <dbReference type="NCBI Taxonomy" id="392414"/>
    <lineage>
        <taxon>Bacteria</taxon>
        <taxon>Thermotogati</taxon>
        <taxon>Deinococcota</taxon>
        <taxon>Deinococci</taxon>
        <taxon>Deinococcales</taxon>
        <taxon>Deinococcaceae</taxon>
        <taxon>Deinococcus</taxon>
    </lineage>
</organism>
<dbReference type="EMBL" id="BMOD01000028">
    <property type="protein sequence ID" value="GGJ54094.1"/>
    <property type="molecule type" value="Genomic_DNA"/>
</dbReference>
<comment type="caution">
    <text evidence="2">The sequence shown here is derived from an EMBL/GenBank/DDBJ whole genome shotgun (WGS) entry which is preliminary data.</text>
</comment>
<keyword evidence="1" id="KW-1133">Transmembrane helix</keyword>
<dbReference type="Proteomes" id="UP000632222">
    <property type="component" value="Unassembled WGS sequence"/>
</dbReference>
<dbReference type="RefSeq" id="WP_189007406.1">
    <property type="nucleotide sequence ID" value="NZ_BMOD01000028.1"/>
</dbReference>
<proteinExistence type="predicted"/>